<name>A0A219B3D4_9SPHN</name>
<keyword evidence="1" id="KW-1133">Transmembrane helix</keyword>
<dbReference type="Proteomes" id="UP000198462">
    <property type="component" value="Unassembled WGS sequence"/>
</dbReference>
<evidence type="ECO:0000313" key="2">
    <source>
        <dbReference type="EMBL" id="OWV32329.1"/>
    </source>
</evidence>
<feature type="transmembrane region" description="Helical" evidence="1">
    <location>
        <begin position="130"/>
        <end position="150"/>
    </location>
</feature>
<organism evidence="2 3">
    <name type="scientific">Pacificimonas flava</name>
    <dbReference type="NCBI Taxonomy" id="1234595"/>
    <lineage>
        <taxon>Bacteria</taxon>
        <taxon>Pseudomonadati</taxon>
        <taxon>Pseudomonadota</taxon>
        <taxon>Alphaproteobacteria</taxon>
        <taxon>Sphingomonadales</taxon>
        <taxon>Sphingosinicellaceae</taxon>
        <taxon>Pacificimonas</taxon>
    </lineage>
</organism>
<evidence type="ECO:0000256" key="1">
    <source>
        <dbReference type="SAM" id="Phobius"/>
    </source>
</evidence>
<proteinExistence type="predicted"/>
<dbReference type="AlphaFoldDB" id="A0A219B3D4"/>
<comment type="caution">
    <text evidence="2">The sequence shown here is derived from an EMBL/GenBank/DDBJ whole genome shotgun (WGS) entry which is preliminary data.</text>
</comment>
<evidence type="ECO:0000313" key="3">
    <source>
        <dbReference type="Proteomes" id="UP000198462"/>
    </source>
</evidence>
<feature type="transmembrane region" description="Helical" evidence="1">
    <location>
        <begin position="171"/>
        <end position="190"/>
    </location>
</feature>
<sequence length="244" mass="26032">MSLPPFDTAHDPRSPLSWLAAAARLIGRLGPRYWLLLVLVLSGRAMLPFAPPGLVGEPAELLFQFLVRFWMPYLFIRAMAREARPALPNLGFVFFAGLVLLFGLIEGALIAAAHALVLRGGASPEDMYRLVFAAEIAATALTLRLLPLYAGTATGRLSPLERNWWAGLRGAASLALFAAIVIVSGGASLLERLLTAPVSAFELQAIALLHLQQLVVAAAFLFSGALALAACNRCANLPPPEASR</sequence>
<keyword evidence="1" id="KW-0812">Transmembrane</keyword>
<protein>
    <submittedName>
        <fullName evidence="2">Uncharacterized protein</fullName>
    </submittedName>
</protein>
<keyword evidence="3" id="KW-1185">Reference proteome</keyword>
<keyword evidence="1" id="KW-0472">Membrane</keyword>
<reference evidence="3" key="1">
    <citation type="submission" date="2017-05" db="EMBL/GenBank/DDBJ databases">
        <authorList>
            <person name="Lin X."/>
        </authorList>
    </citation>
    <scope>NUCLEOTIDE SEQUENCE [LARGE SCALE GENOMIC DNA]</scope>
    <source>
        <strain evidence="3">JLT2012</strain>
    </source>
</reference>
<accession>A0A219B3D4</accession>
<feature type="transmembrane region" description="Helical" evidence="1">
    <location>
        <begin position="33"/>
        <end position="50"/>
    </location>
</feature>
<dbReference type="EMBL" id="NFZT01000001">
    <property type="protein sequence ID" value="OWV32329.1"/>
    <property type="molecule type" value="Genomic_DNA"/>
</dbReference>
<feature type="transmembrane region" description="Helical" evidence="1">
    <location>
        <begin position="210"/>
        <end position="231"/>
    </location>
</feature>
<dbReference type="RefSeq" id="WP_088711127.1">
    <property type="nucleotide sequence ID" value="NZ_NFZT01000001.1"/>
</dbReference>
<gene>
    <name evidence="2" type="ORF">B5C34_01910</name>
</gene>
<feature type="transmembrane region" description="Helical" evidence="1">
    <location>
        <begin position="62"/>
        <end position="80"/>
    </location>
</feature>
<feature type="transmembrane region" description="Helical" evidence="1">
    <location>
        <begin position="92"/>
        <end position="118"/>
    </location>
</feature>
<dbReference type="OrthoDB" id="9953893at2"/>